<dbReference type="ExpressionAtlas" id="Q7G9K0">
    <property type="expression patterns" value="baseline and differential"/>
</dbReference>
<dbReference type="GO" id="GO:0016705">
    <property type="term" value="F:oxidoreductase activity, acting on paired donors, with incorporation or reduction of molecular oxygen"/>
    <property type="evidence" value="ECO:0007669"/>
    <property type="project" value="InterPro"/>
</dbReference>
<evidence type="ECO:0000256" key="9">
    <source>
        <dbReference type="RuleBase" id="RU000461"/>
    </source>
</evidence>
<evidence type="ECO:0000256" key="5">
    <source>
        <dbReference type="ARBA" id="ARBA00023002"/>
    </source>
</evidence>
<dbReference type="Gene3D" id="1.10.630.10">
    <property type="entry name" value="Cytochrome P450"/>
    <property type="match status" value="1"/>
</dbReference>
<sequence>MASIGLYEAFIGFLCFLISFYFLVKKPFRYLLIKKTHQSYPWNWPVLGMLPGILLRLQRIYDYSVEFLENSNMTFQFKGPWFVGMDILATADPTNIHYIMSSNFSNYIKGPIFHEIFEAFGDGIINTDAELWRDWRNASQLIFNHQRYQNFSASTTKSKVNDGLVPLFNVDLQDVFQRFMFDITFIFLTGTDPRSLSIEMPEIEFAKALDDVGDVIVYRHITPRFVWKLQKWIGIGTEKKMSKANATLDRVCEKLIAAKREELRSQGIIDNANGDSEDLLTSHIMLDATKYELLNPNDDKFLRDFTVSFMAAGRDSTSSALTWFFWNLTENPNVLSKILQEINTNLPRTGSDQDMSSYLNKLVYLHGALNESMRLYPPIPFERKSPIKDDVLPSGHKVKSNLNIMIFIYAMGRMKTIWGEDAMEFKPERWISETGGLRHEPSYKFFSFNAGPRTCLGKNLAMNLMKTVIVEILQNYEIKIVSGQKIEAKPGLVLHMKHGLKVTMTMKCSSLE</sequence>
<dbReference type="Pfam" id="PF00067">
    <property type="entry name" value="p450"/>
    <property type="match status" value="1"/>
</dbReference>
<keyword evidence="10" id="KW-0472">Membrane</keyword>
<feature type="transmembrane region" description="Helical" evidence="10">
    <location>
        <begin position="6"/>
        <end position="24"/>
    </location>
</feature>
<dbReference type="InterPro" id="IPR001128">
    <property type="entry name" value="Cyt_P450"/>
</dbReference>
<keyword evidence="10" id="KW-0812">Transmembrane</keyword>
<evidence type="ECO:0000256" key="10">
    <source>
        <dbReference type="SAM" id="Phobius"/>
    </source>
</evidence>
<dbReference type="CDD" id="cd11064">
    <property type="entry name" value="CYP86A"/>
    <property type="match status" value="1"/>
</dbReference>
<organism evidence="11">
    <name type="scientific">Arabidopsis thaliana</name>
    <name type="common">Mouse-ear cress</name>
    <dbReference type="NCBI Taxonomy" id="3702"/>
    <lineage>
        <taxon>Eukaryota</taxon>
        <taxon>Viridiplantae</taxon>
        <taxon>Streptophyta</taxon>
        <taxon>Embryophyta</taxon>
        <taxon>Tracheophyta</taxon>
        <taxon>Spermatophyta</taxon>
        <taxon>Magnoliopsida</taxon>
        <taxon>eudicotyledons</taxon>
        <taxon>Gunneridae</taxon>
        <taxon>Pentapetalae</taxon>
        <taxon>rosids</taxon>
        <taxon>malvids</taxon>
        <taxon>Brassicales</taxon>
        <taxon>Brassicaceae</taxon>
        <taxon>Camelineae</taxon>
        <taxon>Arabidopsis</taxon>
    </lineage>
</organism>
<dbReference type="PROSITE" id="PS00086">
    <property type="entry name" value="CYTOCHROME_P450"/>
    <property type="match status" value="1"/>
</dbReference>
<evidence type="ECO:0000313" key="11">
    <source>
        <dbReference type="EMBL" id="AAD46022.1"/>
    </source>
</evidence>
<evidence type="ECO:0000256" key="8">
    <source>
        <dbReference type="PIRSR" id="PIRSR602401-1"/>
    </source>
</evidence>
<keyword evidence="10" id="KW-1133">Transmembrane helix</keyword>
<protein>
    <submittedName>
        <fullName evidence="11">F16N3.7 protein</fullName>
    </submittedName>
</protein>
<dbReference type="InterPro" id="IPR036396">
    <property type="entry name" value="Cyt_P450_sf"/>
</dbReference>
<feature type="binding site" description="axial binding residue" evidence="8">
    <location>
        <position position="455"/>
    </location>
    <ligand>
        <name>heme</name>
        <dbReference type="ChEBI" id="CHEBI:30413"/>
    </ligand>
    <ligandPart>
        <name>Fe</name>
        <dbReference type="ChEBI" id="CHEBI:18248"/>
    </ligandPart>
</feature>
<evidence type="ECO:0000256" key="7">
    <source>
        <dbReference type="ARBA" id="ARBA00023033"/>
    </source>
</evidence>
<dbReference type="EMBL" id="AC007519">
    <property type="protein sequence ID" value="AAD46022.1"/>
    <property type="molecule type" value="Genomic_DNA"/>
</dbReference>
<dbReference type="PRINTS" id="PR00463">
    <property type="entry name" value="EP450I"/>
</dbReference>
<evidence type="ECO:0000256" key="2">
    <source>
        <dbReference type="ARBA" id="ARBA00010617"/>
    </source>
</evidence>
<dbReference type="SUPFAM" id="SSF48264">
    <property type="entry name" value="Cytochrome P450"/>
    <property type="match status" value="1"/>
</dbReference>
<name>Q7G9K0_ARATH</name>
<keyword evidence="4 8" id="KW-0479">Metal-binding</keyword>
<dbReference type="GO" id="GO:0020037">
    <property type="term" value="F:heme binding"/>
    <property type="evidence" value="ECO:0007669"/>
    <property type="project" value="InterPro"/>
</dbReference>
<dbReference type="GO" id="GO:0004497">
    <property type="term" value="F:monooxygenase activity"/>
    <property type="evidence" value="ECO:0007669"/>
    <property type="project" value="UniProtKB-KW"/>
</dbReference>
<comment type="cofactor">
    <cofactor evidence="1 8">
        <name>heme</name>
        <dbReference type="ChEBI" id="CHEBI:30413"/>
    </cofactor>
</comment>
<accession>Q7G9K0</accession>
<evidence type="ECO:0000256" key="6">
    <source>
        <dbReference type="ARBA" id="ARBA00023004"/>
    </source>
</evidence>
<reference evidence="11" key="1">
    <citation type="submission" date="1999-07" db="EMBL/GenBank/DDBJ databases">
        <title>Arabidopsis thaliana chromosome 1 BAC F16N3 sequence.</title>
        <authorList>
            <person name="Vysotskaia V.S."/>
            <person name="Schwartz J.R."/>
            <person name="Yu G."/>
            <person name="Toriumi M."/>
            <person name="Lenz C."/>
            <person name="Liu S."/>
            <person name="Lee J."/>
            <person name="Liu A."/>
            <person name="Li J."/>
            <person name="Kremenetskaia I."/>
            <person name="Gonzalez A."/>
            <person name="Altafi H."/>
            <person name="Araujo R."/>
            <person name="Brooks S."/>
            <person name="Buehler E."/>
            <person name="Chao Q."/>
            <person name="Conn L."/>
            <person name="Conway A.B."/>
            <person name="Dunn P."/>
            <person name="Hansen N."/>
            <person name="Huizar L."/>
            <person name="Khan S."/>
            <person name="Kim C."/>
            <person name="Palm C."/>
            <person name="Rowley D."/>
            <person name="Shinn P."/>
            <person name="Walker M."/>
            <person name="Davis R.W."/>
            <person name="Ecker J.R."/>
            <person name="Federspiel N.A."/>
            <person name="Theologis A."/>
        </authorList>
    </citation>
    <scope>NUCLEOTIDE SEQUENCE</scope>
</reference>
<evidence type="ECO:0000256" key="4">
    <source>
        <dbReference type="ARBA" id="ARBA00022723"/>
    </source>
</evidence>
<dbReference type="GO" id="GO:0006629">
    <property type="term" value="P:lipid metabolic process"/>
    <property type="evidence" value="ECO:0007669"/>
    <property type="project" value="UniProtKB-ARBA"/>
</dbReference>
<evidence type="ECO:0000256" key="3">
    <source>
        <dbReference type="ARBA" id="ARBA00022617"/>
    </source>
</evidence>
<reference key="2">
    <citation type="journal article" date="2000" name="Nature">
        <title>Sequence and analysis of chromosome 1 of the plant Arabidopsis thaliana.</title>
        <authorList>
            <person name="Theologis A."/>
            <person name="Ecker J.R."/>
            <person name="Palm C.J."/>
            <person name="Federspiel N.A."/>
            <person name="Kaul S."/>
            <person name="White O."/>
            <person name="Alonso J."/>
            <person name="Altafi H."/>
            <person name="Araujo R."/>
            <person name="Bowman C.L."/>
            <person name="Brooks S.Y."/>
            <person name="Buehler E."/>
            <person name="Chan A."/>
            <person name="Chao Q."/>
            <person name="Chen H."/>
            <person name="Cheuk R.F."/>
            <person name="Chin C.W."/>
            <person name="Chung M.K."/>
            <person name="Conn L."/>
            <person name="Conway A.B."/>
            <person name="Conway A.R."/>
            <person name="Creasy T.H."/>
            <person name="Dewar K."/>
            <person name="Dunn P."/>
            <person name="Etgu P."/>
            <person name="Feldblyum T.V."/>
            <person name="Feng J."/>
            <person name="Fong B."/>
            <person name="Fujii C.Y."/>
            <person name="Gill J.E."/>
            <person name="Goldsmith A.D."/>
            <person name="Haas B."/>
            <person name="Hansen N.F."/>
            <person name="Hughes B."/>
            <person name="Huizar L."/>
            <person name="Hunter J.L."/>
            <person name="Jenkins J."/>
            <person name="Johnson-Hopson C."/>
            <person name="Khan S."/>
            <person name="Khaykin E."/>
            <person name="Kim C.J."/>
            <person name="Koo H.L."/>
            <person name="Kremenetskaia I."/>
            <person name="Kurtz D.B."/>
            <person name="Kwan A."/>
            <person name="Lam B."/>
            <person name="Langin-Hooper S."/>
            <person name="Lee A."/>
            <person name="Lee J.M."/>
            <person name="Lenz C.A."/>
            <person name="Li J.H."/>
            <person name="Li Y."/>
            <person name="Lin X."/>
            <person name="Liu S.X."/>
            <person name="Liu Z.A."/>
            <person name="Luros J.S."/>
            <person name="Maiti R."/>
            <person name="Marziali A."/>
            <person name="Militscher J."/>
            <person name="Miranda M."/>
            <person name="Nguyen M."/>
            <person name="Nierman W.C."/>
            <person name="Osborne B.I."/>
            <person name="Pai G."/>
            <person name="Peterson J."/>
            <person name="Pham P.K."/>
            <person name="Rizzo M."/>
            <person name="Rooney T."/>
            <person name="Rowley D."/>
            <person name="Sakano H."/>
            <person name="Salzberg S.L."/>
            <person name="Schwartz J.R."/>
            <person name="Shinn P."/>
            <person name="Southwick A.M."/>
            <person name="Sun H."/>
            <person name="Tallon L.J."/>
            <person name="Tambunga G."/>
            <person name="Toriumi M.J."/>
            <person name="Town C.D."/>
            <person name="Utterback T."/>
            <person name="Van Aken S."/>
            <person name="Vaysberg M."/>
            <person name="Vysotskaia V.S."/>
            <person name="Walker M."/>
            <person name="Wu D."/>
            <person name="Yu G."/>
            <person name="Fraser C.M."/>
            <person name="Venter J.C."/>
            <person name="Davis R.W."/>
        </authorList>
    </citation>
    <scope>NUCLEOTIDE SEQUENCE [LARGE SCALE GENOMIC DNA]</scope>
    <source>
        <strain>cv. Columbia</strain>
    </source>
</reference>
<gene>
    <name evidence="11" type="primary">F16N3.7</name>
</gene>
<evidence type="ECO:0000256" key="1">
    <source>
        <dbReference type="ARBA" id="ARBA00001971"/>
    </source>
</evidence>
<keyword evidence="3 8" id="KW-0349">Heme</keyword>
<dbReference type="GO" id="GO:0005506">
    <property type="term" value="F:iron ion binding"/>
    <property type="evidence" value="ECO:0007669"/>
    <property type="project" value="InterPro"/>
</dbReference>
<keyword evidence="7 9" id="KW-0503">Monooxygenase</keyword>
<keyword evidence="5 9" id="KW-0560">Oxidoreductase</keyword>
<proteinExistence type="inferred from homology"/>
<dbReference type="PANTHER" id="PTHR24296">
    <property type="entry name" value="CYTOCHROME P450"/>
    <property type="match status" value="1"/>
</dbReference>
<comment type="similarity">
    <text evidence="2 9">Belongs to the cytochrome P450 family.</text>
</comment>
<dbReference type="PIR" id="C96517">
    <property type="entry name" value="C96517"/>
</dbReference>
<keyword evidence="6 8" id="KW-0408">Iron</keyword>
<dbReference type="PRINTS" id="PR00385">
    <property type="entry name" value="P450"/>
</dbReference>
<dbReference type="InterPro" id="IPR017972">
    <property type="entry name" value="Cyt_P450_CS"/>
</dbReference>
<dbReference type="AlphaFoldDB" id="Q7G9K0"/>
<dbReference type="InterPro" id="IPR002401">
    <property type="entry name" value="Cyt_P450_E_grp-I"/>
</dbReference>